<dbReference type="GO" id="GO:0005524">
    <property type="term" value="F:ATP binding"/>
    <property type="evidence" value="ECO:0007669"/>
    <property type="project" value="InterPro"/>
</dbReference>
<dbReference type="AlphaFoldDB" id="A0A1J5MR17"/>
<dbReference type="GO" id="GO:0003678">
    <property type="term" value="F:DNA helicase activity"/>
    <property type="evidence" value="ECO:0007669"/>
    <property type="project" value="InterPro"/>
</dbReference>
<feature type="domain" description="SF4 helicase" evidence="1">
    <location>
        <begin position="3"/>
        <end position="204"/>
    </location>
</feature>
<dbReference type="Proteomes" id="UP000181901">
    <property type="component" value="Unassembled WGS sequence"/>
</dbReference>
<dbReference type="InterPro" id="IPR007694">
    <property type="entry name" value="DNA_helicase_DnaB-like_C"/>
</dbReference>
<keyword evidence="2" id="KW-0347">Helicase</keyword>
<protein>
    <submittedName>
        <fullName evidence="2">Replicative DNA helicase</fullName>
    </submittedName>
</protein>
<evidence type="ECO:0000313" key="3">
    <source>
        <dbReference type="Proteomes" id="UP000181901"/>
    </source>
</evidence>
<gene>
    <name evidence="2" type="ORF">BerOc1_00964</name>
</gene>
<reference evidence="2 3" key="1">
    <citation type="submission" date="2015-09" db="EMBL/GenBank/DDBJ databases">
        <title>Genome of Desulfovibrio dechloracetivorans BerOc1, a mercury methylating strain isolated from highly hydrocarbons and metals contaminated coastal sediments.</title>
        <authorList>
            <person name="Goni Urriza M."/>
            <person name="Gassie C."/>
            <person name="Bouchez O."/>
            <person name="Klopp C."/>
            <person name="Ranchou-Peyruse A."/>
            <person name="Remy G."/>
        </authorList>
    </citation>
    <scope>NUCLEOTIDE SEQUENCE [LARGE SCALE GENOMIC DNA]</scope>
    <source>
        <strain evidence="2 3">BerOc1</strain>
    </source>
</reference>
<organism evidence="2 3">
    <name type="scientific">Pseudodesulfovibrio hydrargyri</name>
    <dbReference type="NCBI Taxonomy" id="2125990"/>
    <lineage>
        <taxon>Bacteria</taxon>
        <taxon>Pseudomonadati</taxon>
        <taxon>Thermodesulfobacteriota</taxon>
        <taxon>Desulfovibrionia</taxon>
        <taxon>Desulfovibrionales</taxon>
        <taxon>Desulfovibrionaceae</taxon>
    </lineage>
</organism>
<dbReference type="RefSeq" id="WP_071544599.1">
    <property type="nucleotide sequence ID" value="NZ_LKAQ01000004.1"/>
</dbReference>
<dbReference type="EMBL" id="LKAQ01000004">
    <property type="protein sequence ID" value="OIQ49045.1"/>
    <property type="molecule type" value="Genomic_DNA"/>
</dbReference>
<comment type="caution">
    <text evidence="2">The sequence shown here is derived from an EMBL/GenBank/DDBJ whole genome shotgun (WGS) entry which is preliminary data.</text>
</comment>
<dbReference type="Pfam" id="PF03796">
    <property type="entry name" value="DnaB_C"/>
    <property type="match status" value="1"/>
</dbReference>
<keyword evidence="2" id="KW-0547">Nucleotide-binding</keyword>
<evidence type="ECO:0000259" key="1">
    <source>
        <dbReference type="Pfam" id="PF03796"/>
    </source>
</evidence>
<dbReference type="SUPFAM" id="SSF52540">
    <property type="entry name" value="P-loop containing nucleoside triphosphate hydrolases"/>
    <property type="match status" value="1"/>
</dbReference>
<keyword evidence="2" id="KW-0067">ATP-binding</keyword>
<proteinExistence type="predicted"/>
<dbReference type="InterPro" id="IPR027417">
    <property type="entry name" value="P-loop_NTPase"/>
</dbReference>
<keyword evidence="3" id="KW-1185">Reference proteome</keyword>
<sequence>MQNMAYRQALKGYNVLFVTLEDSKEACMFKQLALMTDIILLNLQSVHRERKQEQLESTMPELKKQLADMGQLWIVDRSEREFRVSDLRAIIHEVGVENIDVIYVDYIGKIMPPIGMRTTTMYEGPKEVAASLRRLAMETAIPTVTAAQINRGGMNKKLDELGMDSVSESIAIMHSTDVAIILANYEDQERTYLNERRYKIVKNRIAGKHGLGGSFYWDLGTLKIFDESELDKWLKYARITGDNRDVLQPDNAEDQGTTKGTTVEGTVTIETINKEMQ</sequence>
<evidence type="ECO:0000313" key="2">
    <source>
        <dbReference type="EMBL" id="OIQ49045.1"/>
    </source>
</evidence>
<dbReference type="Gene3D" id="3.40.50.300">
    <property type="entry name" value="P-loop containing nucleotide triphosphate hydrolases"/>
    <property type="match status" value="1"/>
</dbReference>
<dbReference type="GO" id="GO:0006260">
    <property type="term" value="P:DNA replication"/>
    <property type="evidence" value="ECO:0007669"/>
    <property type="project" value="InterPro"/>
</dbReference>
<keyword evidence="2" id="KW-0378">Hydrolase</keyword>
<name>A0A1J5MR17_9BACT</name>
<accession>A0A1J5MR17</accession>